<keyword evidence="2" id="KW-0378">Hydrolase</keyword>
<dbReference type="InterPro" id="IPR000073">
    <property type="entry name" value="AB_hydrolase_1"/>
</dbReference>
<proteinExistence type="predicted"/>
<dbReference type="RefSeq" id="WP_099381482.1">
    <property type="nucleotide sequence ID" value="NZ_PEBD01000004.1"/>
</dbReference>
<dbReference type="PANTHER" id="PTHR43798">
    <property type="entry name" value="MONOACYLGLYCEROL LIPASE"/>
    <property type="match status" value="1"/>
</dbReference>
<dbReference type="PANTHER" id="PTHR43798:SF33">
    <property type="entry name" value="HYDROLASE, PUTATIVE (AFU_ORTHOLOGUE AFUA_2G14860)-RELATED"/>
    <property type="match status" value="1"/>
</dbReference>
<dbReference type="GO" id="GO:0016787">
    <property type="term" value="F:hydrolase activity"/>
    <property type="evidence" value="ECO:0007669"/>
    <property type="project" value="UniProtKB-KW"/>
</dbReference>
<dbReference type="PRINTS" id="PR00111">
    <property type="entry name" value="ABHYDROLASE"/>
</dbReference>
<gene>
    <name evidence="2" type="ORF">CSW57_03670</name>
</gene>
<dbReference type="GO" id="GO:0016020">
    <property type="term" value="C:membrane"/>
    <property type="evidence" value="ECO:0007669"/>
    <property type="project" value="TreeGrafter"/>
</dbReference>
<accession>A0A2G3PTH0</accession>
<dbReference type="Gene3D" id="3.40.50.1820">
    <property type="entry name" value="alpha/beta hydrolase"/>
    <property type="match status" value="1"/>
</dbReference>
<dbReference type="Pfam" id="PF12697">
    <property type="entry name" value="Abhydrolase_6"/>
    <property type="match status" value="1"/>
</dbReference>
<evidence type="ECO:0000259" key="1">
    <source>
        <dbReference type="Pfam" id="PF12697"/>
    </source>
</evidence>
<dbReference type="InterPro" id="IPR050266">
    <property type="entry name" value="AB_hydrolase_sf"/>
</dbReference>
<dbReference type="EMBL" id="PEBD01000004">
    <property type="protein sequence ID" value="PHV68342.1"/>
    <property type="molecule type" value="Genomic_DNA"/>
</dbReference>
<evidence type="ECO:0000313" key="2">
    <source>
        <dbReference type="EMBL" id="PHV68342.1"/>
    </source>
</evidence>
<name>A0A2G3PTH0_WILMA</name>
<dbReference type="InterPro" id="IPR029058">
    <property type="entry name" value="AB_hydrolase_fold"/>
</dbReference>
<feature type="domain" description="AB hydrolase-1" evidence="1">
    <location>
        <begin position="8"/>
        <end position="247"/>
    </location>
</feature>
<comment type="caution">
    <text evidence="2">The sequence shown here is derived from an EMBL/GenBank/DDBJ whole genome shotgun (WGS) entry which is preliminary data.</text>
</comment>
<protein>
    <submittedName>
        <fullName evidence="2">Alpha/beta hydrolase</fullName>
    </submittedName>
</protein>
<dbReference type="Proteomes" id="UP000225108">
    <property type="component" value="Unassembled WGS sequence"/>
</dbReference>
<evidence type="ECO:0000313" key="3">
    <source>
        <dbReference type="Proteomes" id="UP000225108"/>
    </source>
</evidence>
<dbReference type="AlphaFoldDB" id="A0A2G3PTH0"/>
<sequence>MTESKPDLVLLHGVTMSGSAWADVIPLLSHAHRVHAPTALGHRGGAPAPARRPVTIGDMVDDAERILDDLGLDRPHLAGNSMGGWMSIELARRGRAASVCALSPAGLWSIGSASQDHAVARLRREVALTKVSRPIAPLALKLAAVRRIAMRDIAWRADRLAPAAALTAADDLLGCAVTVDLLGTREHLEPLDPLPCPITVAWGQHDRIFPVDVNGAIARDRIPQATFTVLTGVGHVPMIDDPALVADTIIGTTGAARLN</sequence>
<reference evidence="2 3" key="1">
    <citation type="submission" date="2017-10" db="EMBL/GenBank/DDBJ databases">
        <title>The draft genome sequence of Williamsia sp. BULT 1.1 isolated from the semi-arid grassland soils from South Africa.</title>
        <authorList>
            <person name="Kabwe M.H."/>
            <person name="Govender N."/>
            <person name="Mutseka Lunga P."/>
            <person name="Vikram S."/>
            <person name="Makhalanyane T.P."/>
        </authorList>
    </citation>
    <scope>NUCLEOTIDE SEQUENCE [LARGE SCALE GENOMIC DNA]</scope>
    <source>
        <strain evidence="2 3">BULT 1.1</strain>
    </source>
</reference>
<organism evidence="2 3">
    <name type="scientific">Williamsia marianensis</name>
    <dbReference type="NCBI Taxonomy" id="85044"/>
    <lineage>
        <taxon>Bacteria</taxon>
        <taxon>Bacillati</taxon>
        <taxon>Actinomycetota</taxon>
        <taxon>Actinomycetes</taxon>
        <taxon>Mycobacteriales</taxon>
        <taxon>Nocardiaceae</taxon>
        <taxon>Williamsia</taxon>
    </lineage>
</organism>
<dbReference type="SUPFAM" id="SSF53474">
    <property type="entry name" value="alpha/beta-Hydrolases"/>
    <property type="match status" value="1"/>
</dbReference>